<evidence type="ECO:0000313" key="9">
    <source>
        <dbReference type="Proteomes" id="UP000254621"/>
    </source>
</evidence>
<keyword evidence="4 7" id="KW-0812">Transmembrane</keyword>
<keyword evidence="5 7" id="KW-1133">Transmembrane helix</keyword>
<comment type="subcellular location">
    <subcellularLocation>
        <location evidence="1">Cell membrane</location>
        <topology evidence="1">Multi-pass membrane protein</topology>
    </subcellularLocation>
</comment>
<evidence type="ECO:0000256" key="4">
    <source>
        <dbReference type="ARBA" id="ARBA00022692"/>
    </source>
</evidence>
<dbReference type="Pfam" id="PF02322">
    <property type="entry name" value="Cyt_bd_oxida_II"/>
    <property type="match status" value="1"/>
</dbReference>
<proteinExistence type="inferred from homology"/>
<dbReference type="AlphaFoldDB" id="A0A380P7Y4"/>
<protein>
    <submittedName>
        <fullName evidence="8">Cytochrome d ubiquinol oxidase, subunit II</fullName>
    </submittedName>
</protein>
<evidence type="ECO:0000256" key="5">
    <source>
        <dbReference type="ARBA" id="ARBA00022989"/>
    </source>
</evidence>
<name>A0A380P7Y4_WEIVI</name>
<sequence length="46" mass="5228">MPSILQILWFVLVAVLFSGFFFLEGFDFGIGMSLKTVAKMKQNKMP</sequence>
<dbReference type="Proteomes" id="UP000254621">
    <property type="component" value="Unassembled WGS sequence"/>
</dbReference>
<organism evidence="8 9">
    <name type="scientific">Weissella viridescens</name>
    <name type="common">Lactobacillus viridescens</name>
    <dbReference type="NCBI Taxonomy" id="1629"/>
    <lineage>
        <taxon>Bacteria</taxon>
        <taxon>Bacillati</taxon>
        <taxon>Bacillota</taxon>
        <taxon>Bacilli</taxon>
        <taxon>Lactobacillales</taxon>
        <taxon>Lactobacillaceae</taxon>
        <taxon>Weissella</taxon>
    </lineage>
</organism>
<dbReference type="EMBL" id="UHIV01000006">
    <property type="protein sequence ID" value="SUP61306.1"/>
    <property type="molecule type" value="Genomic_DNA"/>
</dbReference>
<dbReference type="GO" id="GO:0005886">
    <property type="term" value="C:plasma membrane"/>
    <property type="evidence" value="ECO:0007669"/>
    <property type="project" value="UniProtKB-SubCell"/>
</dbReference>
<gene>
    <name evidence="8" type="ORF">NCTC13645_02441</name>
</gene>
<keyword evidence="6 7" id="KW-0472">Membrane</keyword>
<reference evidence="8 9" key="1">
    <citation type="submission" date="2018-06" db="EMBL/GenBank/DDBJ databases">
        <authorList>
            <consortium name="Pathogen Informatics"/>
            <person name="Doyle S."/>
        </authorList>
    </citation>
    <scope>NUCLEOTIDE SEQUENCE [LARGE SCALE GENOMIC DNA]</scope>
    <source>
        <strain evidence="8 9">NCTC13645</strain>
    </source>
</reference>
<keyword evidence="3" id="KW-1003">Cell membrane</keyword>
<dbReference type="InterPro" id="IPR003317">
    <property type="entry name" value="Cyt-d_oxidase_su2"/>
</dbReference>
<evidence type="ECO:0000313" key="8">
    <source>
        <dbReference type="EMBL" id="SUP61306.1"/>
    </source>
</evidence>
<evidence type="ECO:0000256" key="6">
    <source>
        <dbReference type="ARBA" id="ARBA00023136"/>
    </source>
</evidence>
<accession>A0A380P7Y4</accession>
<evidence type="ECO:0000256" key="3">
    <source>
        <dbReference type="ARBA" id="ARBA00022475"/>
    </source>
</evidence>
<evidence type="ECO:0000256" key="2">
    <source>
        <dbReference type="ARBA" id="ARBA00007543"/>
    </source>
</evidence>
<evidence type="ECO:0000256" key="1">
    <source>
        <dbReference type="ARBA" id="ARBA00004651"/>
    </source>
</evidence>
<feature type="transmembrane region" description="Helical" evidence="7">
    <location>
        <begin position="6"/>
        <end position="26"/>
    </location>
</feature>
<comment type="similarity">
    <text evidence="2">Belongs to the cytochrome ubiquinol oxidase subunit 2 family.</text>
</comment>
<evidence type="ECO:0000256" key="7">
    <source>
        <dbReference type="SAM" id="Phobius"/>
    </source>
</evidence>